<feature type="binding site" evidence="19">
    <location>
        <position position="271"/>
    </location>
    <ligand>
        <name>tRNA</name>
        <dbReference type="ChEBI" id="CHEBI:17843"/>
    </ligand>
</feature>
<accession>A0A3R7M940</accession>
<evidence type="ECO:0000256" key="17">
    <source>
        <dbReference type="ARBA" id="ARBA00048808"/>
    </source>
</evidence>
<keyword evidence="18" id="KW-0963">Cytoplasm</keyword>
<feature type="binding site" evidence="19">
    <location>
        <position position="105"/>
    </location>
    <ligand>
        <name>substrate</name>
    </ligand>
</feature>
<evidence type="ECO:0000256" key="1">
    <source>
        <dbReference type="ARBA" id="ARBA00001933"/>
    </source>
</evidence>
<evidence type="ECO:0000256" key="6">
    <source>
        <dbReference type="ARBA" id="ARBA00021963"/>
    </source>
</evidence>
<evidence type="ECO:0000256" key="5">
    <source>
        <dbReference type="ARBA" id="ARBA00012464"/>
    </source>
</evidence>
<reference evidence="23 24" key="1">
    <citation type="submission" date="2018-04" db="EMBL/GenBank/DDBJ databases">
        <authorList>
            <person name="Zhang X."/>
            <person name="Yuan J."/>
            <person name="Li F."/>
            <person name="Xiang J."/>
        </authorList>
    </citation>
    <scope>NUCLEOTIDE SEQUENCE [LARGE SCALE GENOMIC DNA]</scope>
    <source>
        <tissue evidence="23">Muscle</tissue>
    </source>
</reference>
<gene>
    <name evidence="23" type="ORF">C7M84_006125</name>
    <name evidence="22" type="ORF">C7M84_010009</name>
</gene>
<keyword evidence="12 18" id="KW-0711">Selenium</keyword>
<dbReference type="GO" id="GO:0000049">
    <property type="term" value="F:tRNA binding"/>
    <property type="evidence" value="ECO:0007669"/>
    <property type="project" value="UniProtKB-UniRule"/>
</dbReference>
<evidence type="ECO:0000256" key="13">
    <source>
        <dbReference type="ARBA" id="ARBA00026053"/>
    </source>
</evidence>
<comment type="similarity">
    <text evidence="4 18">Belongs to the SepSecS family.</text>
</comment>
<evidence type="ECO:0000313" key="22">
    <source>
        <dbReference type="EMBL" id="ROT71650.1"/>
    </source>
</evidence>
<comment type="subunit">
    <text evidence="13">Homotetramer formed by a catalytic dimer and a non-catalytic dimer serving as a binding platform that orients tRNASec for catalysis. Each tetramer binds the CCA ends of two tRNAs which point to the active sites of the catalytic dimer.</text>
</comment>
<evidence type="ECO:0000256" key="15">
    <source>
        <dbReference type="ARBA" id="ARBA00032048"/>
    </source>
</evidence>
<dbReference type="PANTHER" id="PTHR12944:SF2">
    <property type="entry name" value="O-PHOSPHOSERYL-TRNA(SEC) SELENIUM TRANSFERASE"/>
    <property type="match status" value="1"/>
</dbReference>
<evidence type="ECO:0000256" key="20">
    <source>
        <dbReference type="PIRSR" id="PIRSR017689-50"/>
    </source>
</evidence>
<keyword evidence="8 18" id="KW-0808">Transferase</keyword>
<evidence type="ECO:0000256" key="16">
    <source>
        <dbReference type="ARBA" id="ARBA00032693"/>
    </source>
</evidence>
<evidence type="ECO:0000256" key="4">
    <source>
        <dbReference type="ARBA" id="ARBA00007037"/>
    </source>
</evidence>
<evidence type="ECO:0000256" key="14">
    <source>
        <dbReference type="ARBA" id="ARBA00030669"/>
    </source>
</evidence>
<evidence type="ECO:0000256" key="19">
    <source>
        <dbReference type="PIRSR" id="PIRSR017689-1"/>
    </source>
</evidence>
<protein>
    <recommendedName>
        <fullName evidence="6 18">O-phosphoseryl-tRNA(Sec) selenium transferase</fullName>
        <ecNumber evidence="5 18">2.9.1.2</ecNumber>
    </recommendedName>
    <alternativeName>
        <fullName evidence="14 18">Selenocysteine synthase</fullName>
    </alternativeName>
    <alternativeName>
        <fullName evidence="15 18">Selenocysteinyl-tRNA(Sec) synthase</fullName>
    </alternativeName>
    <alternativeName>
        <fullName evidence="16 18">Sep-tRNA:Sec-tRNA synthase</fullName>
    </alternativeName>
</protein>
<keyword evidence="9 18" id="KW-0694">RNA-binding</keyword>
<evidence type="ECO:0000256" key="3">
    <source>
        <dbReference type="ARBA" id="ARBA00004822"/>
    </source>
</evidence>
<organism evidence="23 24">
    <name type="scientific">Penaeus vannamei</name>
    <name type="common">Whiteleg shrimp</name>
    <name type="synonym">Litopenaeus vannamei</name>
    <dbReference type="NCBI Taxonomy" id="6689"/>
    <lineage>
        <taxon>Eukaryota</taxon>
        <taxon>Metazoa</taxon>
        <taxon>Ecdysozoa</taxon>
        <taxon>Arthropoda</taxon>
        <taxon>Crustacea</taxon>
        <taxon>Multicrustacea</taxon>
        <taxon>Malacostraca</taxon>
        <taxon>Eumalacostraca</taxon>
        <taxon>Eucarida</taxon>
        <taxon>Decapoda</taxon>
        <taxon>Dendrobranchiata</taxon>
        <taxon>Penaeoidea</taxon>
        <taxon>Penaeidae</taxon>
        <taxon>Penaeus</taxon>
    </lineage>
</organism>
<comment type="catalytic activity">
    <reaction evidence="17 18">
        <text>O-phospho-L-seryl-tRNA(Sec) + selenophosphate + H2O = L-selenocysteinyl-tRNA(Sec) + 2 phosphate</text>
        <dbReference type="Rhea" id="RHEA:25041"/>
        <dbReference type="Rhea" id="RHEA-COMP:9743"/>
        <dbReference type="Rhea" id="RHEA-COMP:9947"/>
        <dbReference type="ChEBI" id="CHEBI:15377"/>
        <dbReference type="ChEBI" id="CHEBI:16144"/>
        <dbReference type="ChEBI" id="CHEBI:43474"/>
        <dbReference type="ChEBI" id="CHEBI:78551"/>
        <dbReference type="ChEBI" id="CHEBI:78573"/>
        <dbReference type="EC" id="2.9.1.2"/>
    </reaction>
</comment>
<dbReference type="InterPro" id="IPR008829">
    <property type="entry name" value="SepSecS/SepCysS"/>
</dbReference>
<keyword evidence="11 18" id="KW-0648">Protein biosynthesis</keyword>
<sequence length="492" mass="54325">MNETSYKLAERLVPTTYLHQASESRTAREKLIRILMEQHKCPEEGWDDASIELFLNDLALMDSNNFPHNCGVGEREARIYSGLVSKRHYRLGHGIGRSGDIAEVQPKAAGSSLMNKLTNCMVLDLIRATGVRKTAACLVVPLATGMSMVLCLLTVRQQRPGAKYVIWPRIDQKSCFKAIITAGFEPVVIENCLDGDELRTDVAEIDRQITALKPESIAAVMTTTSCFAPRGIDKLEDVARLCSRYGVPHIINNAYGVQSTKCMHHIQEAARVGRVDAFVQSTDKNFMVPVGGAVIAGFDSAFIQQVGKMYPGRASGSPVVDLFITLLSMGIRGHKKLLEDRKALKSLLTQRMEGVAEKYGLRVLNTKNNPISIAMTLPENMNIPLTELGSRLFLRGVSGTRVIRTSDDKMIAGTRFIGWGSHSKSYPYAYLTAAASIGMTEEDVDLFIQRLDKCLEKFTGTKNTKETYGSENDVTRRDSKSYTRGSKGEING</sequence>
<dbReference type="AlphaFoldDB" id="A0A3R7M940"/>
<evidence type="ECO:0000256" key="18">
    <source>
        <dbReference type="PIRNR" id="PIRNR017689"/>
    </source>
</evidence>
<evidence type="ECO:0000256" key="10">
    <source>
        <dbReference type="ARBA" id="ARBA00022898"/>
    </source>
</evidence>
<comment type="subcellular location">
    <subcellularLocation>
        <location evidence="18">Cytoplasm</location>
    </subcellularLocation>
</comment>
<dbReference type="InterPro" id="IPR015421">
    <property type="entry name" value="PyrdxlP-dep_Trfase_major"/>
</dbReference>
<feature type="binding site" evidence="19">
    <location>
        <position position="313"/>
    </location>
    <ligand>
        <name>substrate</name>
    </ligand>
</feature>
<dbReference type="UniPathway" id="UPA00906">
    <property type="reaction ID" value="UER00898"/>
</dbReference>
<dbReference type="SUPFAM" id="SSF53383">
    <property type="entry name" value="PLP-dependent transferases"/>
    <property type="match status" value="1"/>
</dbReference>
<evidence type="ECO:0000256" key="8">
    <source>
        <dbReference type="ARBA" id="ARBA00022679"/>
    </source>
</evidence>
<dbReference type="GO" id="GO:0001514">
    <property type="term" value="P:selenocysteine incorporation"/>
    <property type="evidence" value="ECO:0007669"/>
    <property type="project" value="TreeGrafter"/>
</dbReference>
<dbReference type="GO" id="GO:0098621">
    <property type="term" value="F:O-phosphoseryl-tRNA(Sec) selenium transferase activity"/>
    <property type="evidence" value="ECO:0007669"/>
    <property type="project" value="UniProtKB-EC"/>
</dbReference>
<evidence type="ECO:0000256" key="9">
    <source>
        <dbReference type="ARBA" id="ARBA00022884"/>
    </source>
</evidence>
<feature type="binding site" evidence="19">
    <location>
        <position position="98"/>
    </location>
    <ligand>
        <name>substrate</name>
    </ligand>
</feature>
<keyword evidence="7 18" id="KW-0820">tRNA-binding</keyword>
<name>A0A3R7M940_PENVA</name>
<feature type="modified residue" description="N6-(pyridoxal phosphate)lysine" evidence="20">
    <location>
        <position position="284"/>
    </location>
</feature>
<keyword evidence="10 18" id="KW-0663">Pyridoxal phosphate</keyword>
<comment type="pathway">
    <text evidence="3 18">Aminoacyl-tRNA biosynthesis; selenocysteinyl-tRNA(Sec) biosynthesis; selenocysteinyl-tRNA(Sec) from L-seryl-tRNA(Sec) (archaeal/eukaryal route): step 2/2.</text>
</comment>
<evidence type="ECO:0000256" key="7">
    <source>
        <dbReference type="ARBA" id="ARBA00022555"/>
    </source>
</evidence>
<dbReference type="EMBL" id="QCYY01002268">
    <property type="protein sequence ID" value="ROT71650.1"/>
    <property type="molecule type" value="Genomic_DNA"/>
</dbReference>
<evidence type="ECO:0000256" key="11">
    <source>
        <dbReference type="ARBA" id="ARBA00022917"/>
    </source>
</evidence>
<feature type="site" description="May act as a substrate filter by repelling compounds with a negatively charged alpha-carboxylate" evidence="20">
    <location>
        <position position="74"/>
    </location>
</feature>
<dbReference type="EMBL" id="QCYY01001784">
    <property type="protein sequence ID" value="ROT75348.1"/>
    <property type="molecule type" value="Genomic_DNA"/>
</dbReference>
<dbReference type="GO" id="GO:0005737">
    <property type="term" value="C:cytoplasm"/>
    <property type="evidence" value="ECO:0007669"/>
    <property type="project" value="UniProtKB-SubCell"/>
</dbReference>
<dbReference type="STRING" id="6689.A0A3R7M940"/>
<dbReference type="NCBIfam" id="TIGR03531">
    <property type="entry name" value="selenium_SpcS"/>
    <property type="match status" value="1"/>
</dbReference>
<evidence type="ECO:0000313" key="24">
    <source>
        <dbReference type="Proteomes" id="UP000283509"/>
    </source>
</evidence>
<evidence type="ECO:0000313" key="23">
    <source>
        <dbReference type="EMBL" id="ROT75348.1"/>
    </source>
</evidence>
<feature type="binding site" evidence="19">
    <location>
        <position position="97"/>
    </location>
    <ligand>
        <name>substrate</name>
    </ligand>
</feature>
<feature type="binding site" evidence="19">
    <location>
        <position position="75"/>
    </location>
    <ligand>
        <name>pyridoxal 5'-phosphate</name>
        <dbReference type="ChEBI" id="CHEBI:597326"/>
    </ligand>
</feature>
<dbReference type="PIRSF" id="PIRSF017689">
    <property type="entry name" value="SepSecS"/>
    <property type="match status" value="1"/>
</dbReference>
<comment type="cofactor">
    <cofactor evidence="1 18 20">
        <name>pyridoxal 5'-phosphate</name>
        <dbReference type="ChEBI" id="CHEBI:597326"/>
    </cofactor>
</comment>
<reference evidence="23 24" key="2">
    <citation type="submission" date="2019-01" db="EMBL/GenBank/DDBJ databases">
        <title>The decoding of complex shrimp genome reveals the adaptation for benthos swimmer, frequently molting mechanism and breeding impact on genome.</title>
        <authorList>
            <person name="Sun Y."/>
            <person name="Gao Y."/>
            <person name="Yu Y."/>
        </authorList>
    </citation>
    <scope>NUCLEOTIDE SEQUENCE [LARGE SCALE GENOMIC DNA]</scope>
    <source>
        <tissue evidence="23">Muscle</tissue>
    </source>
</reference>
<dbReference type="InterPro" id="IPR019872">
    <property type="entry name" value="Sec-tRNA_Se_transferase"/>
</dbReference>
<dbReference type="Pfam" id="PF05889">
    <property type="entry name" value="SepSecS"/>
    <property type="match status" value="1"/>
</dbReference>
<dbReference type="Proteomes" id="UP000283509">
    <property type="component" value="Unassembled WGS sequence"/>
</dbReference>
<dbReference type="InterPro" id="IPR015424">
    <property type="entry name" value="PyrdxlP-dep_Trfase"/>
</dbReference>
<evidence type="ECO:0000256" key="2">
    <source>
        <dbReference type="ARBA" id="ARBA00002552"/>
    </source>
</evidence>
<proteinExistence type="inferred from homology"/>
<dbReference type="OrthoDB" id="10263545at2759"/>
<dbReference type="EC" id="2.9.1.2" evidence="5 18"/>
<comment type="caution">
    <text evidence="23">The sequence shown here is derived from an EMBL/GenBank/DDBJ whole genome shotgun (WGS) entry which is preliminary data.</text>
</comment>
<dbReference type="GO" id="GO:0001717">
    <property type="term" value="P:conversion of seryl-tRNAsec to selenocys-tRNAsec"/>
    <property type="evidence" value="ECO:0007669"/>
    <property type="project" value="UniProtKB-UniRule"/>
</dbReference>
<dbReference type="PANTHER" id="PTHR12944">
    <property type="entry name" value="SOLUBLE LIVER ANTIGEN/LIVER PANCREAS ANTIGEN"/>
    <property type="match status" value="1"/>
</dbReference>
<dbReference type="Gene3D" id="3.40.640.10">
    <property type="entry name" value="Type I PLP-dependent aspartate aminotransferase-like (Major domain)"/>
    <property type="match status" value="1"/>
</dbReference>
<feature type="binding site" evidence="19">
    <location>
        <position position="395"/>
    </location>
    <ligand>
        <name>tRNA</name>
        <dbReference type="ChEBI" id="CHEBI:17843"/>
    </ligand>
</feature>
<evidence type="ECO:0000256" key="12">
    <source>
        <dbReference type="ARBA" id="ARBA00023266"/>
    </source>
</evidence>
<comment type="function">
    <text evidence="2 18">Converts O-phosphoseryl-tRNA(Sec) to selenocysteinyl-tRNA(Sec) required for selenoprotein biosynthesis.</text>
</comment>
<feature type="region of interest" description="Disordered" evidence="21">
    <location>
        <begin position="465"/>
        <end position="492"/>
    </location>
</feature>
<evidence type="ECO:0000256" key="21">
    <source>
        <dbReference type="SAM" id="MobiDB-lite"/>
    </source>
</evidence>
<keyword evidence="24" id="KW-1185">Reference proteome</keyword>